<comment type="catalytic activity">
    <reaction evidence="7">
        <text>8-oxo-dATP + H2O = 8-oxo-dAMP + diphosphate + H(+)</text>
        <dbReference type="Rhea" id="RHEA:65396"/>
        <dbReference type="ChEBI" id="CHEBI:15377"/>
        <dbReference type="ChEBI" id="CHEBI:15378"/>
        <dbReference type="ChEBI" id="CHEBI:33019"/>
        <dbReference type="ChEBI" id="CHEBI:71361"/>
        <dbReference type="ChEBI" id="CHEBI:172871"/>
    </reaction>
    <physiologicalReaction direction="left-to-right" evidence="7">
        <dbReference type="Rhea" id="RHEA:65397"/>
    </physiologicalReaction>
</comment>
<evidence type="ECO:0000256" key="19">
    <source>
        <dbReference type="ARBA" id="ARBA00048894"/>
    </source>
</evidence>
<dbReference type="Proteomes" id="UP000176786">
    <property type="component" value="Unassembled WGS sequence"/>
</dbReference>
<evidence type="ECO:0000256" key="10">
    <source>
        <dbReference type="ARBA" id="ARBA00024596"/>
    </source>
</evidence>
<gene>
    <name evidence="23" type="ORF">A3J48_03060</name>
</gene>
<evidence type="ECO:0000256" key="11">
    <source>
        <dbReference type="ARBA" id="ARBA00026103"/>
    </source>
</evidence>
<dbReference type="InterPro" id="IPR015797">
    <property type="entry name" value="NUDIX_hydrolase-like_dom_sf"/>
</dbReference>
<dbReference type="InterPro" id="IPR020084">
    <property type="entry name" value="NUDIX_hydrolase_CS"/>
</dbReference>
<dbReference type="InterPro" id="IPR003563">
    <property type="entry name" value="8ODP"/>
</dbReference>
<dbReference type="Gene3D" id="3.90.79.10">
    <property type="entry name" value="Nucleoside Triphosphate Pyrophosphohydrolase"/>
    <property type="match status" value="1"/>
</dbReference>
<dbReference type="GO" id="GO:0008828">
    <property type="term" value="F:dATP diphosphatase activity"/>
    <property type="evidence" value="ECO:0007669"/>
    <property type="project" value="UniProtKB-EC"/>
</dbReference>
<protein>
    <recommendedName>
        <fullName evidence="12">Oxidized purine nucleoside triphosphate hydrolase</fullName>
        <ecNumber evidence="11">3.6.1.56</ecNumber>
    </recommendedName>
    <alternativeName>
        <fullName evidence="16">2-hydroxy-dATP diphosphatase</fullName>
    </alternativeName>
    <alternativeName>
        <fullName evidence="15">7,8-dihydro-8-oxoguanine triphosphatase</fullName>
    </alternativeName>
    <alternativeName>
        <fullName evidence="14">8-oxo-dGTPase</fullName>
    </alternativeName>
    <alternativeName>
        <fullName evidence="17">Methylated purine nucleoside triphosphate hydrolase</fullName>
    </alternativeName>
    <alternativeName>
        <fullName evidence="13">Nucleoside diphosphate-linked moiety X motif 1</fullName>
    </alternativeName>
</protein>
<name>A0A1F5P5A5_9BACT</name>
<evidence type="ECO:0000256" key="15">
    <source>
        <dbReference type="ARBA" id="ARBA00030682"/>
    </source>
</evidence>
<evidence type="ECO:0000256" key="2">
    <source>
        <dbReference type="ARBA" id="ARBA00005582"/>
    </source>
</evidence>
<proteinExistence type="inferred from homology"/>
<evidence type="ECO:0000256" key="9">
    <source>
        <dbReference type="ARBA" id="ARBA00024486"/>
    </source>
</evidence>
<dbReference type="STRING" id="1817832.A3J48_03060"/>
<evidence type="ECO:0000256" key="20">
    <source>
        <dbReference type="ARBA" id="ARBA00049032"/>
    </source>
</evidence>
<reference evidence="23 24" key="1">
    <citation type="journal article" date="2016" name="Nat. Commun.">
        <title>Thousands of microbial genomes shed light on interconnected biogeochemical processes in an aquifer system.</title>
        <authorList>
            <person name="Anantharaman K."/>
            <person name="Brown C.T."/>
            <person name="Hug L.A."/>
            <person name="Sharon I."/>
            <person name="Castelle C.J."/>
            <person name="Probst A.J."/>
            <person name="Thomas B.C."/>
            <person name="Singh A."/>
            <person name="Wilkins M.J."/>
            <person name="Karaoz U."/>
            <person name="Brodie E.L."/>
            <person name="Williams K.H."/>
            <person name="Hubbard S.S."/>
            <person name="Banfield J.F."/>
        </authorList>
    </citation>
    <scope>NUCLEOTIDE SEQUENCE [LARGE SCALE GENOMIC DNA]</scope>
</reference>
<dbReference type="GO" id="GO:0008413">
    <property type="term" value="F:8-oxo-7,8-dihydroguanosine triphosphate pyrophosphatase activity"/>
    <property type="evidence" value="ECO:0007669"/>
    <property type="project" value="InterPro"/>
</dbReference>
<comment type="similarity">
    <text evidence="2">Belongs to the Nudix hydrolase family.</text>
</comment>
<dbReference type="GO" id="GO:0042262">
    <property type="term" value="P:DNA protection"/>
    <property type="evidence" value="ECO:0007669"/>
    <property type="project" value="InterPro"/>
</dbReference>
<keyword evidence="6" id="KW-0460">Magnesium</keyword>
<comment type="cofactor">
    <cofactor evidence="1">
        <name>Mg(2+)</name>
        <dbReference type="ChEBI" id="CHEBI:18420"/>
    </cofactor>
</comment>
<dbReference type="GO" id="GO:0046872">
    <property type="term" value="F:metal ion binding"/>
    <property type="evidence" value="ECO:0007669"/>
    <property type="project" value="UniProtKB-KW"/>
</dbReference>
<evidence type="ECO:0000256" key="14">
    <source>
        <dbReference type="ARBA" id="ARBA00030634"/>
    </source>
</evidence>
<organism evidence="23 24">
    <name type="scientific">Candidatus Doudnabacteria bacterium RIFCSPHIGHO2_02_FULL_46_11</name>
    <dbReference type="NCBI Taxonomy" id="1817832"/>
    <lineage>
        <taxon>Bacteria</taxon>
        <taxon>Candidatus Doudnaibacteriota</taxon>
    </lineage>
</organism>
<comment type="catalytic activity">
    <reaction evidence="8">
        <text>2-oxo-dATP + H2O = 2-oxo-dAMP + diphosphate + H(+)</text>
        <dbReference type="Rhea" id="RHEA:31583"/>
        <dbReference type="ChEBI" id="CHEBI:15377"/>
        <dbReference type="ChEBI" id="CHEBI:15378"/>
        <dbReference type="ChEBI" id="CHEBI:33019"/>
        <dbReference type="ChEBI" id="CHEBI:63212"/>
        <dbReference type="ChEBI" id="CHEBI:77897"/>
        <dbReference type="EC" id="3.6.1.56"/>
    </reaction>
    <physiologicalReaction direction="left-to-right" evidence="8">
        <dbReference type="Rhea" id="RHEA:31584"/>
    </physiologicalReaction>
</comment>
<dbReference type="PROSITE" id="PS51462">
    <property type="entry name" value="NUDIX"/>
    <property type="match status" value="1"/>
</dbReference>
<accession>A0A1F5P5A5</accession>
<evidence type="ECO:0000256" key="6">
    <source>
        <dbReference type="ARBA" id="ARBA00022842"/>
    </source>
</evidence>
<dbReference type="PANTHER" id="PTHR43758:SF2">
    <property type="entry name" value="OXIDIZED PURINE NUCLEOSIDE TRIPHOSPHATE HYDROLASE"/>
    <property type="match status" value="1"/>
</dbReference>
<evidence type="ECO:0000256" key="13">
    <source>
        <dbReference type="ARBA" id="ARBA00029673"/>
    </source>
</evidence>
<comment type="catalytic activity">
    <reaction evidence="19">
        <text>O(6)-methyl-dGTP + H2O = O(6)-methyl-dGMP + diphosphate + H(+)</text>
        <dbReference type="Rhea" id="RHEA:67600"/>
        <dbReference type="ChEBI" id="CHEBI:15377"/>
        <dbReference type="ChEBI" id="CHEBI:15378"/>
        <dbReference type="ChEBI" id="CHEBI:33019"/>
        <dbReference type="ChEBI" id="CHEBI:169974"/>
        <dbReference type="ChEBI" id="CHEBI:169975"/>
    </reaction>
    <physiologicalReaction direction="left-to-right" evidence="19">
        <dbReference type="Rhea" id="RHEA:67601"/>
    </physiologicalReaction>
</comment>
<evidence type="ECO:0000256" key="21">
    <source>
        <dbReference type="ARBA" id="ARBA00053094"/>
    </source>
</evidence>
<evidence type="ECO:0000313" key="24">
    <source>
        <dbReference type="Proteomes" id="UP000176786"/>
    </source>
</evidence>
<feature type="domain" description="Nudix hydrolase" evidence="22">
    <location>
        <begin position="1"/>
        <end position="133"/>
    </location>
</feature>
<dbReference type="EC" id="3.6.1.56" evidence="11"/>
<dbReference type="PANTHER" id="PTHR43758">
    <property type="entry name" value="7,8-DIHYDRO-8-OXOGUANINE TRIPHOSPHATASE"/>
    <property type="match status" value="1"/>
</dbReference>
<comment type="subunit">
    <text evidence="3">Monomer.</text>
</comment>
<dbReference type="AlphaFoldDB" id="A0A1F5P5A5"/>
<comment type="function">
    <text evidence="21">Oxidized purine nucleoside triphosphate hydrolase which is a prominent sanitizer of the oxidized nucleotide pool. Catalyzes the hydrolysis of 2-oxo-dATP (2-hydroxy-dATP) into 2-oxo-dAMP. Also has a significant hydrolase activity toward 2-oxo-ATP, 8-oxo-dGTP and 8-oxo-dATP. Through the hydrolysis of oxidized purine nucleoside triphosphates, prevents their incorporation into DNA and the subsequent transversions A:T to C:G and G:C to T:A. Also catalyzes the hydrolysis of methylated purine nucleoside triphosphate preventing their integration into DNA. Through this antimutagenic activity protects cells from oxidative stress.</text>
</comment>
<evidence type="ECO:0000256" key="17">
    <source>
        <dbReference type="ARBA" id="ARBA00032071"/>
    </source>
</evidence>
<sequence length="161" mass="18729">MDVSLCLIVRREDGKIRHVLLAMKKRGFGRGWWNGSGGKIEKNETVEQCAVRETGEEIGLTISESHLKKAGVIDFFFPSNPEWDQRMHVYLVGSWQGEPAETEEMRPKWFRTEEVPYNEMWPTDAYWLPQVLEGKMVTGSFTIGEDYQIFKNRIKEVKSLE</sequence>
<comment type="catalytic activity">
    <reaction evidence="18">
        <text>N(6)-methyl-ATP + H2O = N(6)-methyl-AMP + diphosphate + H(+)</text>
        <dbReference type="Rhea" id="RHEA:67608"/>
        <dbReference type="ChEBI" id="CHEBI:15377"/>
        <dbReference type="ChEBI" id="CHEBI:15378"/>
        <dbReference type="ChEBI" id="CHEBI:33019"/>
        <dbReference type="ChEBI" id="CHEBI:144842"/>
        <dbReference type="ChEBI" id="CHEBI:172873"/>
    </reaction>
    <physiologicalReaction direction="left-to-right" evidence="18">
        <dbReference type="Rhea" id="RHEA:67609"/>
    </physiologicalReaction>
</comment>
<dbReference type="InterPro" id="IPR000086">
    <property type="entry name" value="NUDIX_hydrolase_dom"/>
</dbReference>
<dbReference type="GO" id="GO:0005737">
    <property type="term" value="C:cytoplasm"/>
    <property type="evidence" value="ECO:0007669"/>
    <property type="project" value="TreeGrafter"/>
</dbReference>
<dbReference type="Pfam" id="PF00293">
    <property type="entry name" value="NUDIX"/>
    <property type="match status" value="1"/>
</dbReference>
<dbReference type="SUPFAM" id="SSF55811">
    <property type="entry name" value="Nudix"/>
    <property type="match status" value="1"/>
</dbReference>
<dbReference type="EMBL" id="MFES01000027">
    <property type="protein sequence ID" value="OGE85127.1"/>
    <property type="molecule type" value="Genomic_DNA"/>
</dbReference>
<dbReference type="CDD" id="cd03427">
    <property type="entry name" value="NUDIX_MTH1_Nudt1"/>
    <property type="match status" value="1"/>
</dbReference>
<evidence type="ECO:0000256" key="7">
    <source>
        <dbReference type="ARBA" id="ARBA00024448"/>
    </source>
</evidence>
<evidence type="ECO:0000259" key="22">
    <source>
        <dbReference type="PROSITE" id="PS51462"/>
    </source>
</evidence>
<evidence type="ECO:0000256" key="5">
    <source>
        <dbReference type="ARBA" id="ARBA00022801"/>
    </source>
</evidence>
<dbReference type="PROSITE" id="PS00893">
    <property type="entry name" value="NUDIX_BOX"/>
    <property type="match status" value="1"/>
</dbReference>
<keyword evidence="5" id="KW-0378">Hydrolase</keyword>
<evidence type="ECO:0000313" key="23">
    <source>
        <dbReference type="EMBL" id="OGE85127.1"/>
    </source>
</evidence>
<evidence type="ECO:0000256" key="1">
    <source>
        <dbReference type="ARBA" id="ARBA00001946"/>
    </source>
</evidence>
<evidence type="ECO:0000256" key="16">
    <source>
        <dbReference type="ARBA" id="ARBA00031927"/>
    </source>
</evidence>
<evidence type="ECO:0000256" key="8">
    <source>
        <dbReference type="ARBA" id="ARBA00024459"/>
    </source>
</evidence>
<dbReference type="PRINTS" id="PR01403">
    <property type="entry name" value="8OXTPHPHTASE"/>
</dbReference>
<comment type="catalytic activity">
    <reaction evidence="20">
        <text>N(6)-methyl-dATP + H2O = N(6)-methyl-dAMP + diphosphate + H(+)</text>
        <dbReference type="Rhea" id="RHEA:67604"/>
        <dbReference type="ChEBI" id="CHEBI:15377"/>
        <dbReference type="ChEBI" id="CHEBI:15378"/>
        <dbReference type="ChEBI" id="CHEBI:33019"/>
        <dbReference type="ChEBI" id="CHEBI:169976"/>
        <dbReference type="ChEBI" id="CHEBI:172872"/>
    </reaction>
    <physiologicalReaction direction="left-to-right" evidence="20">
        <dbReference type="Rhea" id="RHEA:67605"/>
    </physiologicalReaction>
</comment>
<comment type="catalytic activity">
    <reaction evidence="10">
        <text>2-oxo-ATP + H2O = 2-oxo-AMP + diphosphate + H(+)</text>
        <dbReference type="Rhea" id="RHEA:67392"/>
        <dbReference type="ChEBI" id="CHEBI:15377"/>
        <dbReference type="ChEBI" id="CHEBI:15378"/>
        <dbReference type="ChEBI" id="CHEBI:33019"/>
        <dbReference type="ChEBI" id="CHEBI:71395"/>
        <dbReference type="ChEBI" id="CHEBI:172878"/>
    </reaction>
    <physiologicalReaction direction="left-to-right" evidence="10">
        <dbReference type="Rhea" id="RHEA:67393"/>
    </physiologicalReaction>
</comment>
<evidence type="ECO:0000256" key="12">
    <source>
        <dbReference type="ARBA" id="ARBA00026218"/>
    </source>
</evidence>
<evidence type="ECO:0000256" key="3">
    <source>
        <dbReference type="ARBA" id="ARBA00011245"/>
    </source>
</evidence>
<keyword evidence="4" id="KW-0479">Metal-binding</keyword>
<comment type="catalytic activity">
    <reaction evidence="9">
        <text>8-oxo-dGTP + H2O = 8-oxo-dGMP + diphosphate + H(+)</text>
        <dbReference type="Rhea" id="RHEA:31575"/>
        <dbReference type="ChEBI" id="CHEBI:15377"/>
        <dbReference type="ChEBI" id="CHEBI:15378"/>
        <dbReference type="ChEBI" id="CHEBI:33019"/>
        <dbReference type="ChEBI" id="CHEBI:63224"/>
        <dbReference type="ChEBI" id="CHEBI:77896"/>
    </reaction>
    <physiologicalReaction direction="left-to-right" evidence="9">
        <dbReference type="Rhea" id="RHEA:31576"/>
    </physiologicalReaction>
</comment>
<comment type="caution">
    <text evidence="23">The sequence shown here is derived from an EMBL/GenBank/DDBJ whole genome shotgun (WGS) entry which is preliminary data.</text>
</comment>
<evidence type="ECO:0000256" key="18">
    <source>
        <dbReference type="ARBA" id="ARBA00048002"/>
    </source>
</evidence>
<evidence type="ECO:0000256" key="4">
    <source>
        <dbReference type="ARBA" id="ARBA00022723"/>
    </source>
</evidence>